<dbReference type="PANTHER" id="PTHR43669">
    <property type="entry name" value="5-KETO-D-GLUCONATE 5-REDUCTASE"/>
    <property type="match status" value="1"/>
</dbReference>
<gene>
    <name evidence="4" type="ORF">VP1G_06866</name>
</gene>
<evidence type="ECO:0000256" key="1">
    <source>
        <dbReference type="ARBA" id="ARBA00006484"/>
    </source>
</evidence>
<name>A0A194V6W3_CYTMA</name>
<evidence type="ECO:0000256" key="3">
    <source>
        <dbReference type="SAM" id="MobiDB-lite"/>
    </source>
</evidence>
<sequence>MTSSASSRVAIIFGSGSNVGAALAKGFLGAGYRVATVSRSAAPPSGDPTSNNNNNNNNNPVHIQADLTDPAAAPGALARLTSSGWPFPSVIVWNAAALTPPGSSDPQNPFAIPGDAFDRDVGLMVKSPFVVAGEAVKAWKEKGEGEEGSGGGGRKGTFIMTGNMTPRRIFPPALTTLGVGKSGANYWVGTADAAFKGKGIRFFFADERSPDGGPVGNKPNGESTTEMYLKLIEGKEDYPYYVTFFDGKYHEFN</sequence>
<dbReference type="AlphaFoldDB" id="A0A194V6W3"/>
<dbReference type="OrthoDB" id="5336600at2759"/>
<dbReference type="SUPFAM" id="SSF51735">
    <property type="entry name" value="NAD(P)-binding Rossmann-fold domains"/>
    <property type="match status" value="1"/>
</dbReference>
<protein>
    <submittedName>
        <fullName evidence="4">Uncharacterized protein</fullName>
    </submittedName>
</protein>
<feature type="region of interest" description="Disordered" evidence="3">
    <location>
        <begin position="39"/>
        <end position="64"/>
    </location>
</feature>
<proteinExistence type="inferred from homology"/>
<evidence type="ECO:0000256" key="2">
    <source>
        <dbReference type="ARBA" id="ARBA00023002"/>
    </source>
</evidence>
<evidence type="ECO:0000313" key="4">
    <source>
        <dbReference type="EMBL" id="KUI59586.1"/>
    </source>
</evidence>
<dbReference type="EMBL" id="KN714733">
    <property type="protein sequence ID" value="KUI59586.1"/>
    <property type="molecule type" value="Genomic_DNA"/>
</dbReference>
<evidence type="ECO:0000313" key="5">
    <source>
        <dbReference type="Proteomes" id="UP000078576"/>
    </source>
</evidence>
<reference evidence="5" key="1">
    <citation type="submission" date="2014-12" db="EMBL/GenBank/DDBJ databases">
        <title>Genome Sequence of Valsa Canker Pathogens Uncovers a Specific Adaption of Colonization on Woody Bark.</title>
        <authorList>
            <person name="Yin Z."/>
            <person name="Liu H."/>
            <person name="Gao X."/>
            <person name="Li Z."/>
            <person name="Song N."/>
            <person name="Ke X."/>
            <person name="Dai Q."/>
            <person name="Wu Y."/>
            <person name="Sun Y."/>
            <person name="Xu J.-R."/>
            <person name="Kang Z.K."/>
            <person name="Wang L."/>
            <person name="Huang L."/>
        </authorList>
    </citation>
    <scope>NUCLEOTIDE SEQUENCE [LARGE SCALE GENOMIC DNA]</scope>
    <source>
        <strain evidence="5">SXYL134</strain>
    </source>
</reference>
<organism evidence="4 5">
    <name type="scientific">Cytospora mali</name>
    <name type="common">Apple Valsa canker fungus</name>
    <name type="synonym">Valsa mali</name>
    <dbReference type="NCBI Taxonomy" id="578113"/>
    <lineage>
        <taxon>Eukaryota</taxon>
        <taxon>Fungi</taxon>
        <taxon>Dikarya</taxon>
        <taxon>Ascomycota</taxon>
        <taxon>Pezizomycotina</taxon>
        <taxon>Sordariomycetes</taxon>
        <taxon>Sordariomycetidae</taxon>
        <taxon>Diaporthales</taxon>
        <taxon>Cytosporaceae</taxon>
        <taxon>Cytospora</taxon>
    </lineage>
</organism>
<keyword evidence="2" id="KW-0560">Oxidoreductase</keyword>
<dbReference type="PANTHER" id="PTHR43669:SF4">
    <property type="entry name" value="SHORT-CHAIN DEHYDROGENASE"/>
    <property type="match status" value="1"/>
</dbReference>
<dbReference type="InterPro" id="IPR036291">
    <property type="entry name" value="NAD(P)-bd_dom_sf"/>
</dbReference>
<dbReference type="Proteomes" id="UP000078576">
    <property type="component" value="Unassembled WGS sequence"/>
</dbReference>
<comment type="similarity">
    <text evidence="1">Belongs to the short-chain dehydrogenases/reductases (SDR) family.</text>
</comment>
<dbReference type="Gene3D" id="3.40.50.720">
    <property type="entry name" value="NAD(P)-binding Rossmann-like Domain"/>
    <property type="match status" value="1"/>
</dbReference>
<dbReference type="GO" id="GO:0016491">
    <property type="term" value="F:oxidoreductase activity"/>
    <property type="evidence" value="ECO:0007669"/>
    <property type="project" value="UniProtKB-KW"/>
</dbReference>
<keyword evidence="5" id="KW-1185">Reference proteome</keyword>
<accession>A0A194V6W3</accession>